<dbReference type="Pfam" id="PF00383">
    <property type="entry name" value="dCMP_cyt_deam_1"/>
    <property type="match status" value="1"/>
</dbReference>
<keyword evidence="8 14" id="KW-0862">Zinc</keyword>
<feature type="binding site" evidence="14">
    <location>
        <position position="93"/>
    </location>
    <ligand>
        <name>Zn(2+)</name>
        <dbReference type="ChEBI" id="CHEBI:29105"/>
        <note>catalytic</note>
    </ligand>
</feature>
<dbReference type="NCBIfam" id="NF004064">
    <property type="entry name" value="PRK05578.1"/>
    <property type="match status" value="1"/>
</dbReference>
<gene>
    <name evidence="17" type="primary">cdd</name>
    <name evidence="17" type="ORF">J40TS1_09590</name>
</gene>
<proteinExistence type="inferred from homology"/>
<dbReference type="FunFam" id="3.40.140.10:FF:000008">
    <property type="entry name" value="Cytidine deaminase"/>
    <property type="match status" value="1"/>
</dbReference>
<comment type="function">
    <text evidence="2 15">This enzyme scavenges exogenous and endogenous cytidine and 2'-deoxycytidine for UMP synthesis.</text>
</comment>
<evidence type="ECO:0000256" key="4">
    <source>
        <dbReference type="ARBA" id="ARBA00012783"/>
    </source>
</evidence>
<evidence type="ECO:0000256" key="6">
    <source>
        <dbReference type="ARBA" id="ARBA00022723"/>
    </source>
</evidence>
<dbReference type="EMBL" id="BOSE01000001">
    <property type="protein sequence ID" value="GIP15317.1"/>
    <property type="molecule type" value="Genomic_DNA"/>
</dbReference>
<dbReference type="PROSITE" id="PS51747">
    <property type="entry name" value="CYT_DCMP_DEAMINASES_2"/>
    <property type="match status" value="1"/>
</dbReference>
<dbReference type="InterPro" id="IPR006262">
    <property type="entry name" value="Cyt_deam_tetra"/>
</dbReference>
<dbReference type="Proteomes" id="UP000683139">
    <property type="component" value="Unassembled WGS sequence"/>
</dbReference>
<evidence type="ECO:0000256" key="1">
    <source>
        <dbReference type="ARBA" id="ARBA00001947"/>
    </source>
</evidence>
<dbReference type="InterPro" id="IPR050202">
    <property type="entry name" value="Cyt/Deoxycyt_deaminase"/>
</dbReference>
<dbReference type="PANTHER" id="PTHR11644">
    <property type="entry name" value="CYTIDINE DEAMINASE"/>
    <property type="match status" value="1"/>
</dbReference>
<comment type="caution">
    <text evidence="17">The sequence shown here is derived from an EMBL/GenBank/DDBJ whole genome shotgun (WGS) entry which is preliminary data.</text>
</comment>
<evidence type="ECO:0000256" key="5">
    <source>
        <dbReference type="ARBA" id="ARBA00018266"/>
    </source>
</evidence>
<feature type="binding site" evidence="13">
    <location>
        <begin position="44"/>
        <end position="50"/>
    </location>
    <ligand>
        <name>substrate</name>
    </ligand>
</feature>
<evidence type="ECO:0000256" key="14">
    <source>
        <dbReference type="PIRSR" id="PIRSR606262-3"/>
    </source>
</evidence>
<dbReference type="InterPro" id="IPR002125">
    <property type="entry name" value="CMP_dCMP_dom"/>
</dbReference>
<dbReference type="EC" id="3.5.4.5" evidence="4 15"/>
<dbReference type="AlphaFoldDB" id="A0A919YJ45"/>
<dbReference type="RefSeq" id="WP_213513537.1">
    <property type="nucleotide sequence ID" value="NZ_BOSE01000001.1"/>
</dbReference>
<comment type="catalytic activity">
    <reaction evidence="10 15">
        <text>2'-deoxycytidine + H2O + H(+) = 2'-deoxyuridine + NH4(+)</text>
        <dbReference type="Rhea" id="RHEA:13433"/>
        <dbReference type="ChEBI" id="CHEBI:15377"/>
        <dbReference type="ChEBI" id="CHEBI:15378"/>
        <dbReference type="ChEBI" id="CHEBI:15698"/>
        <dbReference type="ChEBI" id="CHEBI:16450"/>
        <dbReference type="ChEBI" id="CHEBI:28938"/>
        <dbReference type="EC" id="3.5.4.5"/>
    </reaction>
</comment>
<dbReference type="PANTHER" id="PTHR11644:SF2">
    <property type="entry name" value="CYTIDINE DEAMINASE"/>
    <property type="match status" value="1"/>
</dbReference>
<dbReference type="GO" id="GO:0055086">
    <property type="term" value="P:nucleobase-containing small molecule metabolic process"/>
    <property type="evidence" value="ECO:0007669"/>
    <property type="project" value="UniProtKB-ARBA"/>
</dbReference>
<evidence type="ECO:0000256" key="10">
    <source>
        <dbReference type="ARBA" id="ARBA00049252"/>
    </source>
</evidence>
<evidence type="ECO:0000256" key="2">
    <source>
        <dbReference type="ARBA" id="ARBA00003949"/>
    </source>
</evidence>
<dbReference type="NCBIfam" id="TIGR01354">
    <property type="entry name" value="cyt_deam_tetra"/>
    <property type="match status" value="1"/>
</dbReference>
<dbReference type="GO" id="GO:0008270">
    <property type="term" value="F:zinc ion binding"/>
    <property type="evidence" value="ECO:0007669"/>
    <property type="project" value="UniProtKB-UniRule"/>
</dbReference>
<keyword evidence="7 15" id="KW-0378">Hydrolase</keyword>
<dbReference type="PROSITE" id="PS00903">
    <property type="entry name" value="CYT_DCMP_DEAMINASES_1"/>
    <property type="match status" value="1"/>
</dbReference>
<evidence type="ECO:0000313" key="18">
    <source>
        <dbReference type="Proteomes" id="UP000683139"/>
    </source>
</evidence>
<feature type="binding site" evidence="14">
    <location>
        <position position="90"/>
    </location>
    <ligand>
        <name>Zn(2+)</name>
        <dbReference type="ChEBI" id="CHEBI:29105"/>
        <note>catalytic</note>
    </ligand>
</feature>
<dbReference type="GO" id="GO:0005829">
    <property type="term" value="C:cytosol"/>
    <property type="evidence" value="ECO:0007669"/>
    <property type="project" value="TreeGrafter"/>
</dbReference>
<evidence type="ECO:0000256" key="13">
    <source>
        <dbReference type="PIRSR" id="PIRSR606262-2"/>
    </source>
</evidence>
<comment type="cofactor">
    <cofactor evidence="1 14 15">
        <name>Zn(2+)</name>
        <dbReference type="ChEBI" id="CHEBI:29105"/>
    </cofactor>
</comment>
<reference evidence="17" key="1">
    <citation type="submission" date="2021-03" db="EMBL/GenBank/DDBJ databases">
        <title>Antimicrobial resistance genes in bacteria isolated from Japanese honey, and their potential for conferring macrolide and lincosamide resistance in the American foulbrood pathogen Paenibacillus larvae.</title>
        <authorList>
            <person name="Okamoto M."/>
            <person name="Kumagai M."/>
            <person name="Kanamori H."/>
            <person name="Takamatsu D."/>
        </authorList>
    </citation>
    <scope>NUCLEOTIDE SEQUENCE</scope>
    <source>
        <strain evidence="17">J40TS1</strain>
    </source>
</reference>
<feature type="domain" description="CMP/dCMP-type deaminase" evidence="16">
    <location>
        <begin position="3"/>
        <end position="132"/>
    </location>
</feature>
<evidence type="ECO:0000256" key="7">
    <source>
        <dbReference type="ARBA" id="ARBA00022801"/>
    </source>
</evidence>
<keyword evidence="6 14" id="KW-0479">Metal-binding</keyword>
<comment type="catalytic activity">
    <reaction evidence="11 15">
        <text>cytidine + H2O + H(+) = uridine + NH4(+)</text>
        <dbReference type="Rhea" id="RHEA:16069"/>
        <dbReference type="ChEBI" id="CHEBI:15377"/>
        <dbReference type="ChEBI" id="CHEBI:15378"/>
        <dbReference type="ChEBI" id="CHEBI:16704"/>
        <dbReference type="ChEBI" id="CHEBI:17562"/>
        <dbReference type="ChEBI" id="CHEBI:28938"/>
        <dbReference type="EC" id="3.5.4.5"/>
    </reaction>
</comment>
<dbReference type="GO" id="GO:0004126">
    <property type="term" value="F:cytidine deaminase activity"/>
    <property type="evidence" value="ECO:0007669"/>
    <property type="project" value="UniProtKB-UniRule"/>
</dbReference>
<evidence type="ECO:0000256" key="11">
    <source>
        <dbReference type="ARBA" id="ARBA00049558"/>
    </source>
</evidence>
<evidence type="ECO:0000259" key="16">
    <source>
        <dbReference type="PROSITE" id="PS51747"/>
    </source>
</evidence>
<dbReference type="GO" id="GO:0072527">
    <property type="term" value="P:pyrimidine-containing compound metabolic process"/>
    <property type="evidence" value="ECO:0007669"/>
    <property type="project" value="UniProtKB-ARBA"/>
</dbReference>
<dbReference type="InterPro" id="IPR016192">
    <property type="entry name" value="APOBEC/CMP_deaminase_Zn-bd"/>
</dbReference>
<feature type="active site" description="Proton donor" evidence="12">
    <location>
        <position position="57"/>
    </location>
</feature>
<dbReference type="GO" id="GO:0042802">
    <property type="term" value="F:identical protein binding"/>
    <property type="evidence" value="ECO:0007669"/>
    <property type="project" value="UniProtKB-ARBA"/>
</dbReference>
<evidence type="ECO:0000256" key="15">
    <source>
        <dbReference type="RuleBase" id="RU364006"/>
    </source>
</evidence>
<protein>
    <recommendedName>
        <fullName evidence="5 15">Cytidine deaminase</fullName>
        <ecNumber evidence="4 15">3.5.4.5</ecNumber>
    </recommendedName>
    <alternativeName>
        <fullName evidence="9 15">Cytidine aminohydrolase</fullName>
    </alternativeName>
</protein>
<sequence length="140" mass="14920">MSQQLEQLLDEAKAAMDLAYVPYSQFRVGAALLHESGHIYRGCNIENAAYGPTNCAERTALFSAIADGAKPGSFTAIAVIGETTEPITPCGVCRQVLVELCSPDMKVIMSNLKGDRTVMTVAELLPGAFTPSSLAKEEHS</sequence>
<evidence type="ECO:0000256" key="8">
    <source>
        <dbReference type="ARBA" id="ARBA00022833"/>
    </source>
</evidence>
<dbReference type="InterPro" id="IPR016193">
    <property type="entry name" value="Cytidine_deaminase-like"/>
</dbReference>
<accession>A0A919YJ45</accession>
<keyword evidence="18" id="KW-1185">Reference proteome</keyword>
<evidence type="ECO:0000256" key="9">
    <source>
        <dbReference type="ARBA" id="ARBA00032005"/>
    </source>
</evidence>
<name>A0A919YJ45_9BACL</name>
<evidence type="ECO:0000256" key="3">
    <source>
        <dbReference type="ARBA" id="ARBA00006576"/>
    </source>
</evidence>
<dbReference type="Gene3D" id="3.40.140.10">
    <property type="entry name" value="Cytidine Deaminase, domain 2"/>
    <property type="match status" value="1"/>
</dbReference>
<evidence type="ECO:0000313" key="17">
    <source>
        <dbReference type="EMBL" id="GIP15317.1"/>
    </source>
</evidence>
<evidence type="ECO:0000256" key="12">
    <source>
        <dbReference type="PIRSR" id="PIRSR606262-1"/>
    </source>
</evidence>
<comment type="similarity">
    <text evidence="3 15">Belongs to the cytidine and deoxycytidylate deaminase family.</text>
</comment>
<feature type="binding site" evidence="14">
    <location>
        <position position="55"/>
    </location>
    <ligand>
        <name>Zn(2+)</name>
        <dbReference type="ChEBI" id="CHEBI:29105"/>
        <note>catalytic</note>
    </ligand>
</feature>
<organism evidence="17 18">
    <name type="scientific">Paenibacillus montaniterrae</name>
    <dbReference type="NCBI Taxonomy" id="429341"/>
    <lineage>
        <taxon>Bacteria</taxon>
        <taxon>Bacillati</taxon>
        <taxon>Bacillota</taxon>
        <taxon>Bacilli</taxon>
        <taxon>Bacillales</taxon>
        <taxon>Paenibacillaceae</taxon>
        <taxon>Paenibacillus</taxon>
    </lineage>
</organism>
<dbReference type="CDD" id="cd01283">
    <property type="entry name" value="cytidine_deaminase"/>
    <property type="match status" value="1"/>
</dbReference>
<dbReference type="SUPFAM" id="SSF53927">
    <property type="entry name" value="Cytidine deaminase-like"/>
    <property type="match status" value="1"/>
</dbReference>